<proteinExistence type="predicted"/>
<protein>
    <submittedName>
        <fullName evidence="1">Uncharacterized protein</fullName>
    </submittedName>
</protein>
<reference evidence="1" key="1">
    <citation type="submission" date="2025-08" db="UniProtKB">
        <authorList>
            <consortium name="Ensembl"/>
        </authorList>
    </citation>
    <scope>IDENTIFICATION</scope>
</reference>
<accession>A0A673G595</accession>
<reference evidence="1" key="2">
    <citation type="submission" date="2025-09" db="UniProtKB">
        <authorList>
            <consortium name="Ensembl"/>
        </authorList>
    </citation>
    <scope>IDENTIFICATION</scope>
</reference>
<evidence type="ECO:0000313" key="1">
    <source>
        <dbReference type="Ensembl" id="ENSSRHP00000010494.1"/>
    </source>
</evidence>
<organism evidence="1 2">
    <name type="scientific">Sinocyclocheilus rhinocerous</name>
    <dbReference type="NCBI Taxonomy" id="307959"/>
    <lineage>
        <taxon>Eukaryota</taxon>
        <taxon>Metazoa</taxon>
        <taxon>Chordata</taxon>
        <taxon>Craniata</taxon>
        <taxon>Vertebrata</taxon>
        <taxon>Euteleostomi</taxon>
        <taxon>Actinopterygii</taxon>
        <taxon>Neopterygii</taxon>
        <taxon>Teleostei</taxon>
        <taxon>Ostariophysi</taxon>
        <taxon>Cypriniformes</taxon>
        <taxon>Cyprinidae</taxon>
        <taxon>Cyprininae</taxon>
        <taxon>Sinocyclocheilus</taxon>
    </lineage>
</organism>
<name>A0A673G595_9TELE</name>
<evidence type="ECO:0000313" key="2">
    <source>
        <dbReference type="Proteomes" id="UP000472270"/>
    </source>
</evidence>
<sequence>MATEHINGNGTEEPMDTSAAVTHSDHFNTLLEAGLPQKVAEKLDEIYLAGNNFVWSHCKMGTAALNDAEL</sequence>
<dbReference type="AlphaFoldDB" id="A0A673G595"/>
<dbReference type="Proteomes" id="UP000472270">
    <property type="component" value="Unassembled WGS sequence"/>
</dbReference>
<keyword evidence="2" id="KW-1185">Reference proteome</keyword>
<dbReference type="Ensembl" id="ENSSRHT00000010861.1">
    <property type="protein sequence ID" value="ENSSRHP00000010494.1"/>
    <property type="gene ID" value="ENSSRHG00000005967.1"/>
</dbReference>